<evidence type="ECO:0000259" key="2">
    <source>
        <dbReference type="PROSITE" id="PS50076"/>
    </source>
</evidence>
<accession>A0ABU3Q665</accession>
<keyword evidence="1" id="KW-0472">Membrane</keyword>
<dbReference type="RefSeq" id="WP_315725330.1">
    <property type="nucleotide sequence ID" value="NZ_JAVUPU010000003.1"/>
</dbReference>
<sequence>MAAELARHYRALGLPKRASRAEVRAAYLELAKKWHPDINRRRNALQRFQQINDAYLALVDRDPGESVPARAPNGHEAAPKRVRIPVPLTCSRCGEATAQPRQASYASIFSLLLLSWRKESSGIFCPSCARRESLRSSLISGLFGWWSLPGLVLTPLAVLRNARGGKSDDAANLNFLCHNLQAYEAAGNEEAARRIAYILARTPSSVAVKINMSVAALIASDAAPPAPRPDEWKPRMDQRLLHIAAAAAVPVAVALTVARLIV</sequence>
<dbReference type="PRINTS" id="PR00625">
    <property type="entry name" value="JDOMAIN"/>
</dbReference>
<dbReference type="PROSITE" id="PS50076">
    <property type="entry name" value="DNAJ_2"/>
    <property type="match status" value="1"/>
</dbReference>
<dbReference type="PANTHER" id="PTHR24074">
    <property type="entry name" value="CO-CHAPERONE PROTEIN DJLA"/>
    <property type="match status" value="1"/>
</dbReference>
<feature type="domain" description="J" evidence="2">
    <location>
        <begin position="7"/>
        <end position="63"/>
    </location>
</feature>
<dbReference type="InterPro" id="IPR001623">
    <property type="entry name" value="DnaJ_domain"/>
</dbReference>
<organism evidence="3 4">
    <name type="scientific">Sphingosinicella rhizophila</name>
    <dbReference type="NCBI Taxonomy" id="3050082"/>
    <lineage>
        <taxon>Bacteria</taxon>
        <taxon>Pseudomonadati</taxon>
        <taxon>Pseudomonadota</taxon>
        <taxon>Alphaproteobacteria</taxon>
        <taxon>Sphingomonadales</taxon>
        <taxon>Sphingosinicellaceae</taxon>
        <taxon>Sphingosinicella</taxon>
    </lineage>
</organism>
<keyword evidence="4" id="KW-1185">Reference proteome</keyword>
<evidence type="ECO:0000313" key="3">
    <source>
        <dbReference type="EMBL" id="MDT9598890.1"/>
    </source>
</evidence>
<protein>
    <submittedName>
        <fullName evidence="3">J domain-containing protein</fullName>
    </submittedName>
</protein>
<name>A0ABU3Q665_9SPHN</name>
<feature type="transmembrane region" description="Helical" evidence="1">
    <location>
        <begin position="240"/>
        <end position="261"/>
    </location>
</feature>
<proteinExistence type="predicted"/>
<reference evidence="3 4" key="1">
    <citation type="submission" date="2023-05" db="EMBL/GenBank/DDBJ databases">
        <authorList>
            <person name="Guo Y."/>
        </authorList>
    </citation>
    <scope>NUCLEOTIDE SEQUENCE [LARGE SCALE GENOMIC DNA]</scope>
    <source>
        <strain evidence="3 4">GR2756</strain>
    </source>
</reference>
<feature type="transmembrane region" description="Helical" evidence="1">
    <location>
        <begin position="138"/>
        <end position="159"/>
    </location>
</feature>
<dbReference type="EMBL" id="JAVUPU010000003">
    <property type="protein sequence ID" value="MDT9598890.1"/>
    <property type="molecule type" value="Genomic_DNA"/>
</dbReference>
<dbReference type="InterPro" id="IPR036869">
    <property type="entry name" value="J_dom_sf"/>
</dbReference>
<dbReference type="CDD" id="cd06257">
    <property type="entry name" value="DnaJ"/>
    <property type="match status" value="1"/>
</dbReference>
<comment type="caution">
    <text evidence="3">The sequence shown here is derived from an EMBL/GenBank/DDBJ whole genome shotgun (WGS) entry which is preliminary data.</text>
</comment>
<evidence type="ECO:0000256" key="1">
    <source>
        <dbReference type="SAM" id="Phobius"/>
    </source>
</evidence>
<dbReference type="InterPro" id="IPR050817">
    <property type="entry name" value="DjlA_DnaK_co-chaperone"/>
</dbReference>
<dbReference type="Proteomes" id="UP001259572">
    <property type="component" value="Unassembled WGS sequence"/>
</dbReference>
<dbReference type="SMART" id="SM00271">
    <property type="entry name" value="DnaJ"/>
    <property type="match status" value="1"/>
</dbReference>
<keyword evidence="1" id="KW-1133">Transmembrane helix</keyword>
<dbReference type="Gene3D" id="1.10.287.110">
    <property type="entry name" value="DnaJ domain"/>
    <property type="match status" value="1"/>
</dbReference>
<keyword evidence="1" id="KW-0812">Transmembrane</keyword>
<evidence type="ECO:0000313" key="4">
    <source>
        <dbReference type="Proteomes" id="UP001259572"/>
    </source>
</evidence>
<dbReference type="Pfam" id="PF00226">
    <property type="entry name" value="DnaJ"/>
    <property type="match status" value="1"/>
</dbReference>
<gene>
    <name evidence="3" type="ORF">RQX22_08010</name>
</gene>
<dbReference type="SUPFAM" id="SSF46565">
    <property type="entry name" value="Chaperone J-domain"/>
    <property type="match status" value="1"/>
</dbReference>